<dbReference type="Gene3D" id="3.90.550.10">
    <property type="entry name" value="Spore Coat Polysaccharide Biosynthesis Protein SpsA, Chain A"/>
    <property type="match status" value="1"/>
</dbReference>
<evidence type="ECO:0000313" key="1">
    <source>
        <dbReference type="EMBL" id="KKM46727.1"/>
    </source>
</evidence>
<accession>A0A0F9LNQ2</accession>
<dbReference type="SUPFAM" id="SSF53448">
    <property type="entry name" value="Nucleotide-diphospho-sugar transferases"/>
    <property type="match status" value="1"/>
</dbReference>
<proteinExistence type="predicted"/>
<reference evidence="1" key="1">
    <citation type="journal article" date="2015" name="Nature">
        <title>Complex archaea that bridge the gap between prokaryotes and eukaryotes.</title>
        <authorList>
            <person name="Spang A."/>
            <person name="Saw J.H."/>
            <person name="Jorgensen S.L."/>
            <person name="Zaremba-Niedzwiedzka K."/>
            <person name="Martijn J."/>
            <person name="Lind A.E."/>
            <person name="van Eijk R."/>
            <person name="Schleper C."/>
            <person name="Guy L."/>
            <person name="Ettema T.J."/>
        </authorList>
    </citation>
    <scope>NUCLEOTIDE SEQUENCE</scope>
</reference>
<sequence length="289" mass="34246">MKYAACTMCKNEEHNVKKWLKRTKEFDYRVVVDTGSTDKTVKLFSKSDVIFDIHIFNPFKFDECRNYVMSKVPDDTDWLFWPDLDEEYEKGWRKEMEKTLKKTPDATRVLHTSIHYRNGVYEGGSESGTSVDSKIHKHKYYKWIKPIHEHLEPLEEEIVVSNENIIRQHYHFDRPEVNELCFEIARLAVEENPEDDWNIWFALQDAFKRQLIDDVLKYGAMYLNTTKPYTDYRSLAHMYIGQALAQKEGISKNVMISMLRAVAENPDNTQAWAFYNYASRQGEINAREK</sequence>
<dbReference type="AlphaFoldDB" id="A0A0F9LNQ2"/>
<evidence type="ECO:0008006" key="2">
    <source>
        <dbReference type="Google" id="ProtNLM"/>
    </source>
</evidence>
<dbReference type="EMBL" id="LAZR01012028">
    <property type="protein sequence ID" value="KKM46727.1"/>
    <property type="molecule type" value="Genomic_DNA"/>
</dbReference>
<comment type="caution">
    <text evidence="1">The sequence shown here is derived from an EMBL/GenBank/DDBJ whole genome shotgun (WGS) entry which is preliminary data.</text>
</comment>
<protein>
    <recommendedName>
        <fullName evidence="2">Glycosyltransferase 2-like domain-containing protein</fullName>
    </recommendedName>
</protein>
<organism evidence="1">
    <name type="scientific">marine sediment metagenome</name>
    <dbReference type="NCBI Taxonomy" id="412755"/>
    <lineage>
        <taxon>unclassified sequences</taxon>
        <taxon>metagenomes</taxon>
        <taxon>ecological metagenomes</taxon>
    </lineage>
</organism>
<name>A0A0F9LNQ2_9ZZZZ</name>
<dbReference type="InterPro" id="IPR029044">
    <property type="entry name" value="Nucleotide-diphossugar_trans"/>
</dbReference>
<dbReference type="PANTHER" id="PTHR43630">
    <property type="entry name" value="POLY-BETA-1,6-N-ACETYL-D-GLUCOSAMINE SYNTHASE"/>
    <property type="match status" value="1"/>
</dbReference>
<dbReference type="PANTHER" id="PTHR43630:SF2">
    <property type="entry name" value="GLYCOSYLTRANSFERASE"/>
    <property type="match status" value="1"/>
</dbReference>
<gene>
    <name evidence="1" type="ORF">LCGC14_1559410</name>
</gene>